<feature type="transmembrane region" description="Helical" evidence="1">
    <location>
        <begin position="60"/>
        <end position="85"/>
    </location>
</feature>
<accession>A0A7S0BUS6</accession>
<organism evidence="2">
    <name type="scientific">Rhodosorus marinus</name>
    <dbReference type="NCBI Taxonomy" id="101924"/>
    <lineage>
        <taxon>Eukaryota</taxon>
        <taxon>Rhodophyta</taxon>
        <taxon>Stylonematophyceae</taxon>
        <taxon>Stylonematales</taxon>
        <taxon>Stylonemataceae</taxon>
        <taxon>Rhodosorus</taxon>
    </lineage>
</organism>
<feature type="transmembrane region" description="Helical" evidence="1">
    <location>
        <begin position="6"/>
        <end position="31"/>
    </location>
</feature>
<keyword evidence="1" id="KW-1133">Transmembrane helix</keyword>
<evidence type="ECO:0000256" key="1">
    <source>
        <dbReference type="SAM" id="Phobius"/>
    </source>
</evidence>
<feature type="transmembrane region" description="Helical" evidence="1">
    <location>
        <begin position="97"/>
        <end position="118"/>
    </location>
</feature>
<keyword evidence="1" id="KW-0472">Membrane</keyword>
<evidence type="ECO:0000313" key="2">
    <source>
        <dbReference type="EMBL" id="CAD8403637.1"/>
    </source>
</evidence>
<gene>
    <name evidence="2" type="ORF">RMAR0315_LOCUS13646</name>
</gene>
<sequence length="122" mass="13631">MRLLIFGFAAVAGILRMIGIPGTLLTSMAVLKTRLLRMLKRLDDATRCHIRFEGMVIDRFFYLFLEVRRFPSFPMCVGYLFAVMWKSSPQQKPLGPGFFLALFSGFVGGASSLASNVLGRCT</sequence>
<dbReference type="AlphaFoldDB" id="A0A7S0BUS6"/>
<name>A0A7S0BUS6_9RHOD</name>
<proteinExistence type="predicted"/>
<reference evidence="2" key="1">
    <citation type="submission" date="2021-01" db="EMBL/GenBank/DDBJ databases">
        <authorList>
            <person name="Corre E."/>
            <person name="Pelletier E."/>
            <person name="Niang G."/>
            <person name="Scheremetjew M."/>
            <person name="Finn R."/>
            <person name="Kale V."/>
            <person name="Holt S."/>
            <person name="Cochrane G."/>
            <person name="Meng A."/>
            <person name="Brown T."/>
            <person name="Cohen L."/>
        </authorList>
    </citation>
    <scope>NUCLEOTIDE SEQUENCE</scope>
    <source>
        <strain evidence="2">UTEX LB 2760</strain>
    </source>
</reference>
<dbReference type="EMBL" id="HBEK01024848">
    <property type="protein sequence ID" value="CAD8403637.1"/>
    <property type="molecule type" value="Transcribed_RNA"/>
</dbReference>
<keyword evidence="1" id="KW-0812">Transmembrane</keyword>
<protein>
    <submittedName>
        <fullName evidence="2">Uncharacterized protein</fullName>
    </submittedName>
</protein>